<reference evidence="1" key="2">
    <citation type="submission" date="2023-05" db="EMBL/GenBank/DDBJ databases">
        <authorList>
            <consortium name="Lawrence Berkeley National Laboratory"/>
            <person name="Steindorff A."/>
            <person name="Hensen N."/>
            <person name="Bonometti L."/>
            <person name="Westerberg I."/>
            <person name="Brannstrom I.O."/>
            <person name="Guillou S."/>
            <person name="Cros-Aarteil S."/>
            <person name="Calhoun S."/>
            <person name="Haridas S."/>
            <person name="Kuo A."/>
            <person name="Mondo S."/>
            <person name="Pangilinan J."/>
            <person name="Riley R."/>
            <person name="Labutti K."/>
            <person name="Andreopoulos B."/>
            <person name="Lipzen A."/>
            <person name="Chen C."/>
            <person name="Yanf M."/>
            <person name="Daum C."/>
            <person name="Ng V."/>
            <person name="Clum A."/>
            <person name="Ohm R."/>
            <person name="Martin F."/>
            <person name="Silar P."/>
            <person name="Natvig D."/>
            <person name="Lalanne C."/>
            <person name="Gautier V."/>
            <person name="Ament-Velasquez S.L."/>
            <person name="Kruys A."/>
            <person name="Hutchinson M.I."/>
            <person name="Powell A.J."/>
            <person name="Barry K."/>
            <person name="Miller A.N."/>
            <person name="Grigoriev I.V."/>
            <person name="Debuchy R."/>
            <person name="Gladieux P."/>
            <person name="Thoren M.H."/>
            <person name="Johannesson H."/>
        </authorList>
    </citation>
    <scope>NUCLEOTIDE SEQUENCE</scope>
    <source>
        <strain evidence="1">CBS 757.83</strain>
    </source>
</reference>
<keyword evidence="2" id="KW-1185">Reference proteome</keyword>
<gene>
    <name evidence="1" type="ORF">N658DRAFT_214048</name>
</gene>
<reference evidence="1" key="1">
    <citation type="journal article" date="2023" name="Mol. Phylogenet. Evol.">
        <title>Genome-scale phylogeny and comparative genomics of the fungal order Sordariales.</title>
        <authorList>
            <person name="Hensen N."/>
            <person name="Bonometti L."/>
            <person name="Westerberg I."/>
            <person name="Brannstrom I.O."/>
            <person name="Guillou S."/>
            <person name="Cros-Aarteil S."/>
            <person name="Calhoun S."/>
            <person name="Haridas S."/>
            <person name="Kuo A."/>
            <person name="Mondo S."/>
            <person name="Pangilinan J."/>
            <person name="Riley R."/>
            <person name="LaButti K."/>
            <person name="Andreopoulos B."/>
            <person name="Lipzen A."/>
            <person name="Chen C."/>
            <person name="Yan M."/>
            <person name="Daum C."/>
            <person name="Ng V."/>
            <person name="Clum A."/>
            <person name="Steindorff A."/>
            <person name="Ohm R.A."/>
            <person name="Martin F."/>
            <person name="Silar P."/>
            <person name="Natvig D.O."/>
            <person name="Lalanne C."/>
            <person name="Gautier V."/>
            <person name="Ament-Velasquez S.L."/>
            <person name="Kruys A."/>
            <person name="Hutchinson M.I."/>
            <person name="Powell A.J."/>
            <person name="Barry K."/>
            <person name="Miller A.N."/>
            <person name="Grigoriev I.V."/>
            <person name="Debuchy R."/>
            <person name="Gladieux P."/>
            <person name="Hiltunen Thoren M."/>
            <person name="Johannesson H."/>
        </authorList>
    </citation>
    <scope>NUCLEOTIDE SEQUENCE</scope>
    <source>
        <strain evidence="1">CBS 757.83</strain>
    </source>
</reference>
<dbReference type="Proteomes" id="UP001305647">
    <property type="component" value="Unassembled WGS sequence"/>
</dbReference>
<evidence type="ECO:0000313" key="2">
    <source>
        <dbReference type="Proteomes" id="UP001305647"/>
    </source>
</evidence>
<organism evidence="1 2">
    <name type="scientific">Parathielavia hyrcaniae</name>
    <dbReference type="NCBI Taxonomy" id="113614"/>
    <lineage>
        <taxon>Eukaryota</taxon>
        <taxon>Fungi</taxon>
        <taxon>Dikarya</taxon>
        <taxon>Ascomycota</taxon>
        <taxon>Pezizomycotina</taxon>
        <taxon>Sordariomycetes</taxon>
        <taxon>Sordariomycetidae</taxon>
        <taxon>Sordariales</taxon>
        <taxon>Chaetomiaceae</taxon>
        <taxon>Parathielavia</taxon>
    </lineage>
</organism>
<sequence>MKRLSQTALEGPRILARSQSPGILCGLSFCAMSRTEGQSKERLNSKQTMIRMSLSPVFDPPSSRSLGSAERQMCRRRRRAEFSPGYVNEGSARVKMLNDVWSTGHDERW</sequence>
<comment type="caution">
    <text evidence="1">The sequence shown here is derived from an EMBL/GenBank/DDBJ whole genome shotgun (WGS) entry which is preliminary data.</text>
</comment>
<protein>
    <submittedName>
        <fullName evidence="1">Uncharacterized protein</fullName>
    </submittedName>
</protein>
<dbReference type="EMBL" id="MU863656">
    <property type="protein sequence ID" value="KAK4098694.1"/>
    <property type="molecule type" value="Genomic_DNA"/>
</dbReference>
<dbReference type="AlphaFoldDB" id="A0AAN6PVE8"/>
<accession>A0AAN6PVE8</accession>
<proteinExistence type="predicted"/>
<name>A0AAN6PVE8_9PEZI</name>
<evidence type="ECO:0000313" key="1">
    <source>
        <dbReference type="EMBL" id="KAK4098694.1"/>
    </source>
</evidence>